<evidence type="ECO:0000313" key="3">
    <source>
        <dbReference type="Proteomes" id="UP000296049"/>
    </source>
</evidence>
<evidence type="ECO:0000256" key="1">
    <source>
        <dbReference type="SAM" id="MobiDB-lite"/>
    </source>
</evidence>
<accession>R0JUH3</accession>
<protein>
    <submittedName>
        <fullName evidence="2">Uncharacterized protein</fullName>
    </submittedName>
</protein>
<name>R0JUH3_ANAPL</name>
<gene>
    <name evidence="2" type="ORF">Anapl_04783</name>
</gene>
<dbReference type="EMBL" id="KB743113">
    <property type="protein sequence ID" value="EOB01181.1"/>
    <property type="molecule type" value="Genomic_DNA"/>
</dbReference>
<proteinExistence type="predicted"/>
<evidence type="ECO:0000313" key="2">
    <source>
        <dbReference type="EMBL" id="EOB01181.1"/>
    </source>
</evidence>
<feature type="region of interest" description="Disordered" evidence="1">
    <location>
        <begin position="1"/>
        <end position="20"/>
    </location>
</feature>
<keyword evidence="3" id="KW-1185">Reference proteome</keyword>
<organism evidence="2 3">
    <name type="scientific">Anas platyrhynchos</name>
    <name type="common">Mallard</name>
    <name type="synonym">Anas boschas</name>
    <dbReference type="NCBI Taxonomy" id="8839"/>
    <lineage>
        <taxon>Eukaryota</taxon>
        <taxon>Metazoa</taxon>
        <taxon>Chordata</taxon>
        <taxon>Craniata</taxon>
        <taxon>Vertebrata</taxon>
        <taxon>Euteleostomi</taxon>
        <taxon>Archelosauria</taxon>
        <taxon>Archosauria</taxon>
        <taxon>Dinosauria</taxon>
        <taxon>Saurischia</taxon>
        <taxon>Theropoda</taxon>
        <taxon>Coelurosauria</taxon>
        <taxon>Aves</taxon>
        <taxon>Neognathae</taxon>
        <taxon>Galloanserae</taxon>
        <taxon>Anseriformes</taxon>
        <taxon>Anatidae</taxon>
        <taxon>Anatinae</taxon>
        <taxon>Anas</taxon>
    </lineage>
</organism>
<dbReference type="AlphaFoldDB" id="R0JUH3"/>
<reference evidence="3" key="1">
    <citation type="journal article" date="2013" name="Nat. Genet.">
        <title>The duck genome and transcriptome provide insight into an avian influenza virus reservoir species.</title>
        <authorList>
            <person name="Huang Y."/>
            <person name="Li Y."/>
            <person name="Burt D.W."/>
            <person name="Chen H."/>
            <person name="Zhang Y."/>
            <person name="Qian W."/>
            <person name="Kim H."/>
            <person name="Gan S."/>
            <person name="Zhao Y."/>
            <person name="Li J."/>
            <person name="Yi K."/>
            <person name="Feng H."/>
            <person name="Zhu P."/>
            <person name="Li B."/>
            <person name="Liu Q."/>
            <person name="Fairley S."/>
            <person name="Magor K.E."/>
            <person name="Du Z."/>
            <person name="Hu X."/>
            <person name="Goodman L."/>
            <person name="Tafer H."/>
            <person name="Vignal A."/>
            <person name="Lee T."/>
            <person name="Kim K.W."/>
            <person name="Sheng Z."/>
            <person name="An Y."/>
            <person name="Searle S."/>
            <person name="Herrero J."/>
            <person name="Groenen M.A."/>
            <person name="Crooijmans R.P."/>
            <person name="Faraut T."/>
            <person name="Cai Q."/>
            <person name="Webster R.G."/>
            <person name="Aldridge J.R."/>
            <person name="Warren W.C."/>
            <person name="Bartschat S."/>
            <person name="Kehr S."/>
            <person name="Marz M."/>
            <person name="Stadler P.F."/>
            <person name="Smith J."/>
            <person name="Kraus R.H."/>
            <person name="Zhao Y."/>
            <person name="Ren L."/>
            <person name="Fei J."/>
            <person name="Morisson M."/>
            <person name="Kaiser P."/>
            <person name="Griffin D.K."/>
            <person name="Rao M."/>
            <person name="Pitel F."/>
            <person name="Wang J."/>
            <person name="Li N."/>
        </authorList>
    </citation>
    <scope>NUCLEOTIDE SEQUENCE [LARGE SCALE GENOMIC DNA]</scope>
</reference>
<dbReference type="Proteomes" id="UP000296049">
    <property type="component" value="Unassembled WGS sequence"/>
</dbReference>
<sequence>MLSSASSWAEESGRRGFCDHGPYPATEQESACSAHGKANGASLQLLSFLSPGGTAPQVPSPNADRAVAGAAPHHCPTSRAFCTAGHWSPVLGSGLVEAPKPYANLQVLLNCPTSRERLRGAELGGMTAISRNLHHKNKAFEKAWALWLRARALEGDQNSSPLLGRRRTGGWVCERLVLPVLLLEPLAHLRPAPTRERGLGSLVHVTLIRRVPNEHVRPFASVHPMLWKGEDAKPGDDLPARLPLGAQRLFRSGAEARAERCRRCRLLLFLPSCATACGIPPCWGYVSGERGFPPAVLLGAVSGASSTKNTPEPWVQGGERCKQSVSESSSNFPTVAHPSSSTGSVGAHKHRVCLMQFGLKAGVVEDWLYLQGLLQHPNQRVVGFGLFLVFGFVVRMAGFAFMCQKTSEIQSQPLKATETKQCWFAGRAVTELPLHATLLALEDRLHPSLGSTNKEMGISTCSAASLPAGVSALLYLPPKQEPASLHVCSFDVFLDVGEPDRMQLPHLPPRRLSVGLGLAAGGGLREGYTPPLCKFLCLSEKEVKSGRKLVITTSVIELLPFRNLQEEDFLKKSLSERYSTGSLCVVLDLSSPHFPFLLAFSKPIFWHYLVLHRSQLISKERITNRSYFFSKCKLIEARCWAIGTEDKIPPGGRSAALQEYPWLGHICMAQRRALTRHTAPGEAADVGPRGASSTRPLQRKAMPPFLTLRGINCTRTETRILQQFPHCYGP</sequence>